<feature type="compositionally biased region" description="Polar residues" evidence="1">
    <location>
        <begin position="200"/>
        <end position="226"/>
    </location>
</feature>
<dbReference type="EMBL" id="SSCJ01000002">
    <property type="protein sequence ID" value="MDI4509266.1"/>
    <property type="molecule type" value="Genomic_DNA"/>
</dbReference>
<accession>A0AAW6TD85</accession>
<dbReference type="InterPro" id="IPR021242">
    <property type="entry name" value="DUF2799"/>
</dbReference>
<sequence>MATLNLKGATMTMLSFIETYHPATTSKKMLGLFAVTASMTGCATLGGGLTPTQCQQSNWQTIGYQDGLLGRSQDYIQKHIKQCAKANAAPDQQQWRQGREAGLKRYCTPLRAYQLGREGYDYHDVCPQSMTLDLLKAHDEGYLNYQREQRLNQLWYNTDPFWDSPFYGSRFGGWGGLDRGSRPYYPRSVPNNRYPKYSDTHQPTSSQPVAPRPVTTSNDATIGSKK</sequence>
<protein>
    <submittedName>
        <fullName evidence="2">DUF2799 domain-containing protein</fullName>
    </submittedName>
</protein>
<reference evidence="2" key="1">
    <citation type="submission" date="2019-04" db="EMBL/GenBank/DDBJ databases">
        <title>Moraxella osloensis CCUG 73412, isolated from corneal scrapings as causative agent of keratitis.</title>
        <authorList>
            <person name="Connolly G."/>
            <person name="Jaen-Luchoro D."/>
            <person name="Pinyeiro-Iglesias B."/>
            <person name="Curry A."/>
            <person name="Knowles S."/>
            <person name="Moore E.R.B."/>
        </authorList>
    </citation>
    <scope>NUCLEOTIDE SEQUENCE</scope>
    <source>
        <strain evidence="2">CCUG 73412</strain>
    </source>
</reference>
<comment type="caution">
    <text evidence="2">The sequence shown here is derived from an EMBL/GenBank/DDBJ whole genome shotgun (WGS) entry which is preliminary data.</text>
</comment>
<evidence type="ECO:0000313" key="2">
    <source>
        <dbReference type="EMBL" id="MDI4509266.1"/>
    </source>
</evidence>
<proteinExistence type="predicted"/>
<organism evidence="2">
    <name type="scientific">Faucicola osloensis</name>
    <name type="common">Moraxella osloensis</name>
    <dbReference type="NCBI Taxonomy" id="34062"/>
    <lineage>
        <taxon>Bacteria</taxon>
        <taxon>Pseudomonadati</taxon>
        <taxon>Pseudomonadota</taxon>
        <taxon>Gammaproteobacteria</taxon>
        <taxon>Moraxellales</taxon>
        <taxon>Moraxellaceae</taxon>
        <taxon>Faucicola</taxon>
    </lineage>
</organism>
<gene>
    <name evidence="2" type="ORF">E6P75_03440</name>
</gene>
<name>A0AAW6TD85_FAUOS</name>
<dbReference type="AlphaFoldDB" id="A0AAW6TD85"/>
<evidence type="ECO:0000256" key="1">
    <source>
        <dbReference type="SAM" id="MobiDB-lite"/>
    </source>
</evidence>
<dbReference type="Pfam" id="PF10973">
    <property type="entry name" value="DUF2799"/>
    <property type="match status" value="1"/>
</dbReference>
<feature type="region of interest" description="Disordered" evidence="1">
    <location>
        <begin position="186"/>
        <end position="226"/>
    </location>
</feature>